<reference evidence="10" key="1">
    <citation type="submission" date="2015-06" db="UniProtKB">
        <authorList>
            <consortium name="EnsemblPlants"/>
        </authorList>
    </citation>
    <scope>IDENTIFICATION</scope>
</reference>
<name>M8AUW3_AEGTA</name>
<feature type="compositionally biased region" description="Basic and acidic residues" evidence="7">
    <location>
        <begin position="194"/>
        <end position="209"/>
    </location>
</feature>
<organism evidence="10">
    <name type="scientific">Aegilops tauschii</name>
    <name type="common">Tausch's goatgrass</name>
    <name type="synonym">Aegilops squarrosa</name>
    <dbReference type="NCBI Taxonomy" id="37682"/>
    <lineage>
        <taxon>Eukaryota</taxon>
        <taxon>Viridiplantae</taxon>
        <taxon>Streptophyta</taxon>
        <taxon>Embryophyta</taxon>
        <taxon>Tracheophyta</taxon>
        <taxon>Spermatophyta</taxon>
        <taxon>Magnoliopsida</taxon>
        <taxon>Liliopsida</taxon>
        <taxon>Poales</taxon>
        <taxon>Poaceae</taxon>
        <taxon>BOP clade</taxon>
        <taxon>Pooideae</taxon>
        <taxon>Triticodae</taxon>
        <taxon>Triticeae</taxon>
        <taxon>Triticinae</taxon>
        <taxon>Aegilops</taxon>
    </lineage>
</organism>
<dbReference type="PANTHER" id="PTHR48017">
    <property type="entry name" value="OS05G0424000 PROTEIN-RELATED"/>
    <property type="match status" value="1"/>
</dbReference>
<feature type="transmembrane region" description="Helical" evidence="8">
    <location>
        <begin position="297"/>
        <end position="318"/>
    </location>
</feature>
<dbReference type="GO" id="GO:0016020">
    <property type="term" value="C:membrane"/>
    <property type="evidence" value="ECO:0007669"/>
    <property type="project" value="UniProtKB-SubCell"/>
</dbReference>
<dbReference type="ExpressionAtlas" id="M8AUW3">
    <property type="expression patterns" value="baseline"/>
</dbReference>
<feature type="region of interest" description="Disordered" evidence="7">
    <location>
        <begin position="192"/>
        <end position="222"/>
    </location>
</feature>
<feature type="transmembrane region" description="Helical" evidence="8">
    <location>
        <begin position="81"/>
        <end position="100"/>
    </location>
</feature>
<accession>M8AUW3</accession>
<evidence type="ECO:0000256" key="2">
    <source>
        <dbReference type="ARBA" id="ARBA00022448"/>
    </source>
</evidence>
<dbReference type="Pfam" id="PF01490">
    <property type="entry name" value="Aa_trans"/>
    <property type="match status" value="2"/>
</dbReference>
<keyword evidence="5 8" id="KW-1133">Transmembrane helix</keyword>
<evidence type="ECO:0000256" key="5">
    <source>
        <dbReference type="ARBA" id="ARBA00022989"/>
    </source>
</evidence>
<evidence type="ECO:0000256" key="3">
    <source>
        <dbReference type="ARBA" id="ARBA00022692"/>
    </source>
</evidence>
<dbReference type="EnsemblPlants" id="EMT05475">
    <property type="protein sequence ID" value="EMT05475"/>
    <property type="gene ID" value="F775_06424"/>
</dbReference>
<evidence type="ECO:0000259" key="9">
    <source>
        <dbReference type="Pfam" id="PF01490"/>
    </source>
</evidence>
<evidence type="ECO:0000256" key="7">
    <source>
        <dbReference type="SAM" id="MobiDB-lite"/>
    </source>
</evidence>
<evidence type="ECO:0000256" key="8">
    <source>
        <dbReference type="SAM" id="Phobius"/>
    </source>
</evidence>
<feature type="transmembrane region" description="Helical" evidence="8">
    <location>
        <begin position="157"/>
        <end position="180"/>
    </location>
</feature>
<keyword evidence="4" id="KW-0029">Amino-acid transport</keyword>
<proteinExistence type="predicted"/>
<protein>
    <recommendedName>
        <fullName evidence="9">Amino acid transporter transmembrane domain-containing protein</fullName>
    </recommendedName>
</protein>
<feature type="domain" description="Amino acid transporter transmembrane" evidence="9">
    <location>
        <begin position="2"/>
        <end position="183"/>
    </location>
</feature>
<dbReference type="AlphaFoldDB" id="M8AUW3"/>
<keyword evidence="3 8" id="KW-0812">Transmembrane</keyword>
<comment type="subcellular location">
    <subcellularLocation>
        <location evidence="1">Membrane</location>
    </subcellularLocation>
</comment>
<feature type="transmembrane region" description="Helical" evidence="8">
    <location>
        <begin position="373"/>
        <end position="395"/>
    </location>
</feature>
<dbReference type="GO" id="GO:0006865">
    <property type="term" value="P:amino acid transport"/>
    <property type="evidence" value="ECO:0007669"/>
    <property type="project" value="UniProtKB-KW"/>
</dbReference>
<dbReference type="InterPro" id="IPR013057">
    <property type="entry name" value="AA_transpt_TM"/>
</dbReference>
<evidence type="ECO:0000256" key="6">
    <source>
        <dbReference type="ARBA" id="ARBA00023136"/>
    </source>
</evidence>
<feature type="transmembrane region" description="Helical" evidence="8">
    <location>
        <begin position="407"/>
        <end position="433"/>
    </location>
</feature>
<keyword evidence="2" id="KW-0813">Transport</keyword>
<evidence type="ECO:0000313" key="10">
    <source>
        <dbReference type="EnsemblPlants" id="EMT05475"/>
    </source>
</evidence>
<feature type="domain" description="Amino acid transporter transmembrane" evidence="9">
    <location>
        <begin position="298"/>
        <end position="429"/>
    </location>
</feature>
<evidence type="ECO:0000256" key="4">
    <source>
        <dbReference type="ARBA" id="ARBA00022970"/>
    </source>
</evidence>
<evidence type="ECO:0000256" key="1">
    <source>
        <dbReference type="ARBA" id="ARBA00004370"/>
    </source>
</evidence>
<keyword evidence="6 8" id="KW-0472">Membrane</keyword>
<sequence>MAHVITAVIGSGVLSLAWSVAQLGWVGGPAAMVLFAGVTVVQSSLLADCYISRDPERGAAVRNRSYVDAVRLYLGKKSQMLSGFFLGFSLFGNSVVYTLTAAASMRAIERANCYHREGEGAPCCAAGAGGSSEAYYMLLFGLAQVALSQIPDFHSMAWLSVFAAVMSFSYSFIGLGLGAAKVIGTKSHSTICSRHTDTERSDQGGDRRRFPGVPGAEGVARGAGPRRHRLRLPVLPGAAGDRGHAEVAAGGERDDEGGVEGEHRGHHLLLPRLRVRRLRGVRGRHPREPPHRLRGPYWLVGLANLCVVLHLLGGYQVYAQPMVALVERRFGAGVVDAEVPLLGRVSVSRLCFRTANVAAATAVAVWFPYFNQVVGLIGAFTFWPLAIHFPVQMYLAQGKVAPWTGRWLAIQAFSAGCLVACGFASVGSAMGVFGPERS</sequence>